<keyword evidence="1" id="KW-1133">Transmembrane helix</keyword>
<feature type="transmembrane region" description="Helical" evidence="1">
    <location>
        <begin position="16"/>
        <end position="36"/>
    </location>
</feature>
<feature type="transmembrane region" description="Helical" evidence="1">
    <location>
        <begin position="179"/>
        <end position="201"/>
    </location>
</feature>
<evidence type="ECO:0000313" key="2">
    <source>
        <dbReference type="EMBL" id="TDP59443.1"/>
    </source>
</evidence>
<dbReference type="OrthoDB" id="7172951at2"/>
<reference evidence="2 3" key="1">
    <citation type="submission" date="2019-03" db="EMBL/GenBank/DDBJ databases">
        <title>Genomic Encyclopedia of Archaeal and Bacterial Type Strains, Phase II (KMG-II): from individual species to whole genera.</title>
        <authorList>
            <person name="Goeker M."/>
        </authorList>
    </citation>
    <scope>NUCLEOTIDE SEQUENCE [LARGE SCALE GENOMIC DNA]</scope>
    <source>
        <strain evidence="2 3">DSM 25687</strain>
    </source>
</reference>
<dbReference type="EMBL" id="SNXR01000013">
    <property type="protein sequence ID" value="TDP59443.1"/>
    <property type="molecule type" value="Genomic_DNA"/>
</dbReference>
<dbReference type="AlphaFoldDB" id="A0A4R6QC57"/>
<comment type="caution">
    <text evidence="2">The sequence shown here is derived from an EMBL/GenBank/DDBJ whole genome shotgun (WGS) entry which is preliminary data.</text>
</comment>
<feature type="transmembrane region" description="Helical" evidence="1">
    <location>
        <begin position="155"/>
        <end position="173"/>
    </location>
</feature>
<evidence type="ECO:0000256" key="1">
    <source>
        <dbReference type="SAM" id="Phobius"/>
    </source>
</evidence>
<evidence type="ECO:0000313" key="3">
    <source>
        <dbReference type="Proteomes" id="UP000295260"/>
    </source>
</evidence>
<proteinExistence type="predicted"/>
<sequence>MHNQFSIEEAIHKGKLSIVYTMLIFLLVCPVVSIFIFSNYEHEIIHQLWLPIALWIGLIIGFIFMKLYWNYASLKWQFWAFENVRNVHELKRKALENKLISEKNFILVRKFKNRDYERHKKVERIRKNFEEKDIHYDDFSVPKEMEVKIPKANSLIVFIIGVFVVVMAIKSYLDQSVKMYQSLIILALGILLLLSGLLALIDKKPQLILNSNGIKINKKDFISWNEINQIYVEKGQDGNSVTHHLIIKPTMNKDIKFRIDGYDKKPYLIEKAIQIYRTRHKKITS</sequence>
<feature type="transmembrane region" description="Helical" evidence="1">
    <location>
        <begin position="48"/>
        <end position="69"/>
    </location>
</feature>
<accession>A0A4R6QC57</accession>
<name>A0A4R6QC57_9FLAO</name>
<dbReference type="Proteomes" id="UP000295260">
    <property type="component" value="Unassembled WGS sequence"/>
</dbReference>
<keyword evidence="1" id="KW-0472">Membrane</keyword>
<keyword evidence="1" id="KW-0812">Transmembrane</keyword>
<organism evidence="2 3">
    <name type="scientific">Flavobacterium dankookense</name>
    <dbReference type="NCBI Taxonomy" id="706186"/>
    <lineage>
        <taxon>Bacteria</taxon>
        <taxon>Pseudomonadati</taxon>
        <taxon>Bacteroidota</taxon>
        <taxon>Flavobacteriia</taxon>
        <taxon>Flavobacteriales</taxon>
        <taxon>Flavobacteriaceae</taxon>
        <taxon>Flavobacterium</taxon>
    </lineage>
</organism>
<keyword evidence="3" id="KW-1185">Reference proteome</keyword>
<dbReference type="RefSeq" id="WP_133532973.1">
    <property type="nucleotide sequence ID" value="NZ_SNXR01000013.1"/>
</dbReference>
<protein>
    <submittedName>
        <fullName evidence="2">Uncharacterized protein</fullName>
    </submittedName>
</protein>
<gene>
    <name evidence="2" type="ORF">BC748_1695</name>
</gene>